<keyword evidence="1" id="KW-0175">Coiled coil</keyword>
<name>A0A7W5A9K1_9ACTN</name>
<evidence type="ECO:0000313" key="4">
    <source>
        <dbReference type="Proteomes" id="UP000577707"/>
    </source>
</evidence>
<reference evidence="3 4" key="1">
    <citation type="submission" date="2020-08" db="EMBL/GenBank/DDBJ databases">
        <title>Genomic Encyclopedia of Type Strains, Phase III (KMG-III): the genomes of soil and plant-associated and newly described type strains.</title>
        <authorList>
            <person name="Whitman W."/>
        </authorList>
    </citation>
    <scope>NUCLEOTIDE SEQUENCE [LARGE SCALE GENOMIC DNA]</scope>
    <source>
        <strain evidence="3 4">CECT 3302</strain>
    </source>
</reference>
<feature type="coiled-coil region" evidence="1">
    <location>
        <begin position="22"/>
        <end position="49"/>
    </location>
</feature>
<gene>
    <name evidence="3" type="ORF">FHS12_005180</name>
</gene>
<feature type="region of interest" description="Disordered" evidence="2">
    <location>
        <begin position="65"/>
        <end position="118"/>
    </location>
</feature>
<keyword evidence="4" id="KW-1185">Reference proteome</keyword>
<accession>A0A7W5A9K1</accession>
<dbReference type="AlphaFoldDB" id="A0A7W5A9K1"/>
<dbReference type="EMBL" id="JACHXG010000017">
    <property type="protein sequence ID" value="MBB3092203.1"/>
    <property type="molecule type" value="Genomic_DNA"/>
</dbReference>
<evidence type="ECO:0000256" key="1">
    <source>
        <dbReference type="SAM" id="Coils"/>
    </source>
</evidence>
<organism evidence="3 4">
    <name type="scientific">Nocardioides albus</name>
    <dbReference type="NCBI Taxonomy" id="1841"/>
    <lineage>
        <taxon>Bacteria</taxon>
        <taxon>Bacillati</taxon>
        <taxon>Actinomycetota</taxon>
        <taxon>Actinomycetes</taxon>
        <taxon>Propionibacteriales</taxon>
        <taxon>Nocardioidaceae</taxon>
        <taxon>Nocardioides</taxon>
    </lineage>
</organism>
<protein>
    <submittedName>
        <fullName evidence="3">Uncharacterized protein</fullName>
    </submittedName>
</protein>
<evidence type="ECO:0000313" key="3">
    <source>
        <dbReference type="EMBL" id="MBB3092203.1"/>
    </source>
</evidence>
<sequence>MDNIEEAARALLDARIKSVRALVDARQNLTDLREQVAHAEREDARLYQAALRDGWSVDELKKLGLGESEKVARTRSKKGGPKRTAAAARPTTAAAPTPPSTPANPQAPGTPAPAAQAS</sequence>
<feature type="compositionally biased region" description="Low complexity" evidence="2">
    <location>
        <begin position="84"/>
        <end position="95"/>
    </location>
</feature>
<dbReference type="Proteomes" id="UP000577707">
    <property type="component" value="Unassembled WGS sequence"/>
</dbReference>
<proteinExistence type="predicted"/>
<comment type="caution">
    <text evidence="3">The sequence shown here is derived from an EMBL/GenBank/DDBJ whole genome shotgun (WGS) entry which is preliminary data.</text>
</comment>
<dbReference type="RefSeq" id="WP_183551832.1">
    <property type="nucleotide sequence ID" value="NZ_BMQT01000017.1"/>
</dbReference>
<feature type="compositionally biased region" description="Low complexity" evidence="2">
    <location>
        <begin position="103"/>
        <end position="118"/>
    </location>
</feature>
<evidence type="ECO:0000256" key="2">
    <source>
        <dbReference type="SAM" id="MobiDB-lite"/>
    </source>
</evidence>